<evidence type="ECO:0000256" key="3">
    <source>
        <dbReference type="ARBA" id="ARBA00022448"/>
    </source>
</evidence>
<dbReference type="InterPro" id="IPR003423">
    <property type="entry name" value="OMP_efflux"/>
</dbReference>
<dbReference type="Pfam" id="PF02321">
    <property type="entry name" value="OEP"/>
    <property type="match status" value="1"/>
</dbReference>
<dbReference type="SUPFAM" id="SSF56954">
    <property type="entry name" value="Outer membrane efflux proteins (OEP)"/>
    <property type="match status" value="1"/>
</dbReference>
<keyword evidence="7" id="KW-0998">Cell outer membrane</keyword>
<keyword evidence="3" id="KW-0813">Transport</keyword>
<evidence type="ECO:0000256" key="1">
    <source>
        <dbReference type="ARBA" id="ARBA00004442"/>
    </source>
</evidence>
<accession>A0ABP9K4Z5</accession>
<evidence type="ECO:0000256" key="7">
    <source>
        <dbReference type="ARBA" id="ARBA00023237"/>
    </source>
</evidence>
<comment type="caution">
    <text evidence="8">The sequence shown here is derived from an EMBL/GenBank/DDBJ whole genome shotgun (WGS) entry which is preliminary data.</text>
</comment>
<dbReference type="PANTHER" id="PTHR30026:SF22">
    <property type="entry name" value="OUTER MEMBRANE EFFLUX PROTEIN"/>
    <property type="match status" value="1"/>
</dbReference>
<dbReference type="Gene3D" id="1.20.1600.10">
    <property type="entry name" value="Outer membrane efflux proteins (OEP)"/>
    <property type="match status" value="1"/>
</dbReference>
<evidence type="ECO:0000256" key="4">
    <source>
        <dbReference type="ARBA" id="ARBA00022452"/>
    </source>
</evidence>
<evidence type="ECO:0000256" key="2">
    <source>
        <dbReference type="ARBA" id="ARBA00007613"/>
    </source>
</evidence>
<evidence type="ECO:0000313" key="8">
    <source>
        <dbReference type="EMBL" id="GAA5049097.1"/>
    </source>
</evidence>
<keyword evidence="6" id="KW-0472">Membrane</keyword>
<evidence type="ECO:0000256" key="6">
    <source>
        <dbReference type="ARBA" id="ARBA00023136"/>
    </source>
</evidence>
<evidence type="ECO:0000313" key="9">
    <source>
        <dbReference type="Proteomes" id="UP001500518"/>
    </source>
</evidence>
<gene>
    <name evidence="8" type="ORF">GCM10023208_07010</name>
</gene>
<name>A0ABP9K4Z5_9SPHN</name>
<protein>
    <submittedName>
        <fullName evidence="8">TolC family protein</fullName>
    </submittedName>
</protein>
<reference evidence="9" key="1">
    <citation type="journal article" date="2019" name="Int. J. Syst. Evol. Microbiol.">
        <title>The Global Catalogue of Microorganisms (GCM) 10K type strain sequencing project: providing services to taxonomists for standard genome sequencing and annotation.</title>
        <authorList>
            <consortium name="The Broad Institute Genomics Platform"/>
            <consortium name="The Broad Institute Genome Sequencing Center for Infectious Disease"/>
            <person name="Wu L."/>
            <person name="Ma J."/>
        </authorList>
    </citation>
    <scope>NUCLEOTIDE SEQUENCE [LARGE SCALE GENOMIC DNA]</scope>
    <source>
        <strain evidence="9">JCM 18014</strain>
    </source>
</reference>
<evidence type="ECO:0000256" key="5">
    <source>
        <dbReference type="ARBA" id="ARBA00022692"/>
    </source>
</evidence>
<sequence length="339" mass="37321">MDGGQIGNLDPQLTIEQPLWAGGRITGSIDRAEASRSVAIAQLEETAQEIALQVINAYFDYVRAARRESILRDSLAEHLRLVESMERRVEQEVSPQSDLELASSRASQVQQQLSVTTAQTYSSLQRLSELTGREIVGPLAVPEYAPSLHHPTTDDMVVQALSCDPRRRRLTAEIDIAEAERKIANASILPQLNLQFSHDDVFGSRFGLVLTAQTNGGLSGFAQAEAARLRRESSELQVNVAERELRELVLLDVVENVTSSATIDSSAAAALSSATVTESFVRQFITGRRTWLDVMNAVRESTSAQITLVDAETTAMVSTARLLLRTCKWRPELMDNNDD</sequence>
<dbReference type="Proteomes" id="UP001500518">
    <property type="component" value="Unassembled WGS sequence"/>
</dbReference>
<keyword evidence="4" id="KW-1134">Transmembrane beta strand</keyword>
<organism evidence="8 9">
    <name type="scientific">Erythrobacter westpacificensis</name>
    <dbReference type="NCBI Taxonomy" id="1055231"/>
    <lineage>
        <taxon>Bacteria</taxon>
        <taxon>Pseudomonadati</taxon>
        <taxon>Pseudomonadota</taxon>
        <taxon>Alphaproteobacteria</taxon>
        <taxon>Sphingomonadales</taxon>
        <taxon>Erythrobacteraceae</taxon>
        <taxon>Erythrobacter/Porphyrobacter group</taxon>
        <taxon>Erythrobacter</taxon>
    </lineage>
</organism>
<proteinExistence type="inferred from homology"/>
<comment type="similarity">
    <text evidence="2">Belongs to the outer membrane factor (OMF) (TC 1.B.17) family.</text>
</comment>
<dbReference type="EMBL" id="BAABHV010000006">
    <property type="protein sequence ID" value="GAA5049097.1"/>
    <property type="molecule type" value="Genomic_DNA"/>
</dbReference>
<dbReference type="InterPro" id="IPR051906">
    <property type="entry name" value="TolC-like"/>
</dbReference>
<dbReference type="PANTHER" id="PTHR30026">
    <property type="entry name" value="OUTER MEMBRANE PROTEIN TOLC"/>
    <property type="match status" value="1"/>
</dbReference>
<keyword evidence="5" id="KW-0812">Transmembrane</keyword>
<keyword evidence="9" id="KW-1185">Reference proteome</keyword>
<comment type="subcellular location">
    <subcellularLocation>
        <location evidence="1">Cell outer membrane</location>
    </subcellularLocation>
</comment>